<organism evidence="2 3">
    <name type="scientific">Arachis hypogaea</name>
    <name type="common">Peanut</name>
    <dbReference type="NCBI Taxonomy" id="3818"/>
    <lineage>
        <taxon>Eukaryota</taxon>
        <taxon>Viridiplantae</taxon>
        <taxon>Streptophyta</taxon>
        <taxon>Embryophyta</taxon>
        <taxon>Tracheophyta</taxon>
        <taxon>Spermatophyta</taxon>
        <taxon>Magnoliopsida</taxon>
        <taxon>eudicotyledons</taxon>
        <taxon>Gunneridae</taxon>
        <taxon>Pentapetalae</taxon>
        <taxon>rosids</taxon>
        <taxon>fabids</taxon>
        <taxon>Fabales</taxon>
        <taxon>Fabaceae</taxon>
        <taxon>Papilionoideae</taxon>
        <taxon>50 kb inversion clade</taxon>
        <taxon>dalbergioids sensu lato</taxon>
        <taxon>Dalbergieae</taxon>
        <taxon>Pterocarpus clade</taxon>
        <taxon>Arachis</taxon>
    </lineage>
</organism>
<protein>
    <recommendedName>
        <fullName evidence="4">Aminotransferase-like plant mobile domain-containing protein</fullName>
    </recommendedName>
</protein>
<keyword evidence="1" id="KW-0472">Membrane</keyword>
<dbReference type="PANTHER" id="PTHR46033">
    <property type="entry name" value="PROTEIN MAIN-LIKE 2"/>
    <property type="match status" value="1"/>
</dbReference>
<dbReference type="InterPro" id="IPR044824">
    <property type="entry name" value="MAIN-like"/>
</dbReference>
<name>A0A444ZAJ8_ARAHY</name>
<evidence type="ECO:0000256" key="1">
    <source>
        <dbReference type="SAM" id="Phobius"/>
    </source>
</evidence>
<keyword evidence="3" id="KW-1185">Reference proteome</keyword>
<accession>A0A444ZAJ8</accession>
<dbReference type="GO" id="GO:0010073">
    <property type="term" value="P:meristem maintenance"/>
    <property type="evidence" value="ECO:0007669"/>
    <property type="project" value="InterPro"/>
</dbReference>
<proteinExistence type="predicted"/>
<evidence type="ECO:0008006" key="4">
    <source>
        <dbReference type="Google" id="ProtNLM"/>
    </source>
</evidence>
<reference evidence="2 3" key="1">
    <citation type="submission" date="2019-01" db="EMBL/GenBank/DDBJ databases">
        <title>Sequencing of cultivated peanut Arachis hypogaea provides insights into genome evolution and oil improvement.</title>
        <authorList>
            <person name="Chen X."/>
        </authorList>
    </citation>
    <scope>NUCLEOTIDE SEQUENCE [LARGE SCALE GENOMIC DNA]</scope>
    <source>
        <strain evidence="3">cv. Fuhuasheng</strain>
        <tissue evidence="2">Leaves</tissue>
    </source>
</reference>
<keyword evidence="1" id="KW-0812">Transmembrane</keyword>
<dbReference type="EMBL" id="SDMP01000015">
    <property type="protein sequence ID" value="RYR11196.1"/>
    <property type="molecule type" value="Genomic_DNA"/>
</dbReference>
<feature type="transmembrane region" description="Helical" evidence="1">
    <location>
        <begin position="85"/>
        <end position="105"/>
    </location>
</feature>
<sequence>MIDKSNNQVHLRWLSLLDDFQKCRALSWGSAVLVLTYHSLCSVALAHRATTDIAECIPLLFLWMLYDDLALQDLRPLWLKDEAEWGIWMFVVLLVCFNVVEFHHVHRVKCQFGGK</sequence>
<keyword evidence="1" id="KW-1133">Transmembrane helix</keyword>
<dbReference type="AlphaFoldDB" id="A0A444ZAJ8"/>
<dbReference type="Proteomes" id="UP000289738">
    <property type="component" value="Chromosome B05"/>
</dbReference>
<dbReference type="PANTHER" id="PTHR46033:SF8">
    <property type="entry name" value="PROTEIN MAINTENANCE OF MERISTEMS-LIKE"/>
    <property type="match status" value="1"/>
</dbReference>
<evidence type="ECO:0000313" key="3">
    <source>
        <dbReference type="Proteomes" id="UP000289738"/>
    </source>
</evidence>
<evidence type="ECO:0000313" key="2">
    <source>
        <dbReference type="EMBL" id="RYR11196.1"/>
    </source>
</evidence>
<comment type="caution">
    <text evidence="2">The sequence shown here is derived from an EMBL/GenBank/DDBJ whole genome shotgun (WGS) entry which is preliminary data.</text>
</comment>
<gene>
    <name evidence="2" type="ORF">Ahy_B05g079669</name>
</gene>